<keyword evidence="2 5" id="KW-0812">Transmembrane</keyword>
<sequence length="318" mass="32131">MSGRGRLGTGLTPAAGAAVMSTGILSTATESAGLTVLSWLLLALAVAGGLVLGTHLVVRWATDRAGWLADAATPASLTGVAATTVIGGRVTAAGWTGPAWLLLAVAALLWVVLLPRVLRHRQVPTVGGSFLVCVATQGLAVLSATLAGAAGSRPALSAGVAAFLLGLVLYAGVLARFDWRQLAVGAGDQWVAAGALAITSLAGAHLVLAADRLGTPGRVVGPLRALDLAVWGLTLGGYAVLLACELRWPRRHYDVRRWATVFPLGMTAAAGFAVAEAERLPALARVGQVLLWPALAAWVLTAAGAAAALLRRGPAAPG</sequence>
<dbReference type="GO" id="GO:0016020">
    <property type="term" value="C:membrane"/>
    <property type="evidence" value="ECO:0007669"/>
    <property type="project" value="UniProtKB-SubCell"/>
</dbReference>
<proteinExistence type="predicted"/>
<comment type="subcellular location">
    <subcellularLocation>
        <location evidence="1">Membrane</location>
        <topology evidence="1">Multi-pass membrane protein</topology>
    </subcellularLocation>
</comment>
<dbReference type="Pfam" id="PF03595">
    <property type="entry name" value="SLAC1"/>
    <property type="match status" value="1"/>
</dbReference>
<feature type="transmembrane region" description="Helical" evidence="5">
    <location>
        <begin position="258"/>
        <end position="277"/>
    </location>
</feature>
<evidence type="ECO:0000313" key="7">
    <source>
        <dbReference type="Proteomes" id="UP000199416"/>
    </source>
</evidence>
<dbReference type="CDD" id="cd09319">
    <property type="entry name" value="TDT_like_1"/>
    <property type="match status" value="1"/>
</dbReference>
<protein>
    <submittedName>
        <fullName evidence="6">Tellurite resistance protein TehA</fullName>
    </submittedName>
</protein>
<feature type="transmembrane region" description="Helical" evidence="5">
    <location>
        <begin position="130"/>
        <end position="150"/>
    </location>
</feature>
<keyword evidence="3 5" id="KW-1133">Transmembrane helix</keyword>
<dbReference type="Gene3D" id="1.50.10.150">
    <property type="entry name" value="Voltage-dependent anion channel"/>
    <property type="match status" value="1"/>
</dbReference>
<evidence type="ECO:0000256" key="2">
    <source>
        <dbReference type="ARBA" id="ARBA00022692"/>
    </source>
</evidence>
<accession>A0A1G6TMN9</accession>
<dbReference type="AlphaFoldDB" id="A0A1G6TMN9"/>
<dbReference type="Proteomes" id="UP000199416">
    <property type="component" value="Unassembled WGS sequence"/>
</dbReference>
<feature type="transmembrane region" description="Helical" evidence="5">
    <location>
        <begin position="99"/>
        <end position="118"/>
    </location>
</feature>
<keyword evidence="7" id="KW-1185">Reference proteome</keyword>
<organism evidence="6 7">
    <name type="scientific">Geodermatophilus telluris</name>
    <dbReference type="NCBI Taxonomy" id="1190417"/>
    <lineage>
        <taxon>Bacteria</taxon>
        <taxon>Bacillati</taxon>
        <taxon>Actinomycetota</taxon>
        <taxon>Actinomycetes</taxon>
        <taxon>Geodermatophilales</taxon>
        <taxon>Geodermatophilaceae</taxon>
        <taxon>Geodermatophilus</taxon>
    </lineage>
</organism>
<feature type="transmembrane region" description="Helical" evidence="5">
    <location>
        <begin position="156"/>
        <end position="177"/>
    </location>
</feature>
<evidence type="ECO:0000256" key="1">
    <source>
        <dbReference type="ARBA" id="ARBA00004141"/>
    </source>
</evidence>
<keyword evidence="4 5" id="KW-0472">Membrane</keyword>
<feature type="transmembrane region" description="Helical" evidence="5">
    <location>
        <begin position="289"/>
        <end position="310"/>
    </location>
</feature>
<evidence type="ECO:0000313" key="6">
    <source>
        <dbReference type="EMBL" id="SDD29595.1"/>
    </source>
</evidence>
<dbReference type="InterPro" id="IPR038665">
    <property type="entry name" value="Voltage-dep_anion_channel_sf"/>
</dbReference>
<dbReference type="GO" id="GO:0055085">
    <property type="term" value="P:transmembrane transport"/>
    <property type="evidence" value="ECO:0007669"/>
    <property type="project" value="InterPro"/>
</dbReference>
<dbReference type="InterPro" id="IPR004695">
    <property type="entry name" value="SLAC1/Mae1/Ssu1/TehA"/>
</dbReference>
<feature type="transmembrane region" description="Helical" evidence="5">
    <location>
        <begin position="228"/>
        <end position="246"/>
    </location>
</feature>
<name>A0A1G6TMN9_9ACTN</name>
<feature type="transmembrane region" description="Helical" evidence="5">
    <location>
        <begin position="189"/>
        <end position="208"/>
    </location>
</feature>
<dbReference type="STRING" id="1190417.SAMN05660690_3914"/>
<dbReference type="EMBL" id="FMZF01000006">
    <property type="protein sequence ID" value="SDD29595.1"/>
    <property type="molecule type" value="Genomic_DNA"/>
</dbReference>
<evidence type="ECO:0000256" key="3">
    <source>
        <dbReference type="ARBA" id="ARBA00022989"/>
    </source>
</evidence>
<feature type="transmembrane region" description="Helical" evidence="5">
    <location>
        <begin position="65"/>
        <end position="87"/>
    </location>
</feature>
<feature type="transmembrane region" description="Helical" evidence="5">
    <location>
        <begin position="36"/>
        <end position="58"/>
    </location>
</feature>
<evidence type="ECO:0000256" key="4">
    <source>
        <dbReference type="ARBA" id="ARBA00023136"/>
    </source>
</evidence>
<gene>
    <name evidence="6" type="ORF">SAMN05660690_3914</name>
</gene>
<reference evidence="7" key="1">
    <citation type="submission" date="2016-10" db="EMBL/GenBank/DDBJ databases">
        <authorList>
            <person name="Varghese N."/>
            <person name="Submissions S."/>
        </authorList>
    </citation>
    <scope>NUCLEOTIDE SEQUENCE [LARGE SCALE GENOMIC DNA]</scope>
    <source>
        <strain evidence="7">DSM 45421</strain>
    </source>
</reference>
<evidence type="ECO:0000256" key="5">
    <source>
        <dbReference type="SAM" id="Phobius"/>
    </source>
</evidence>